<dbReference type="Proteomes" id="UP000316096">
    <property type="component" value="Unassembled WGS sequence"/>
</dbReference>
<dbReference type="AlphaFoldDB" id="A0A543C0L1"/>
<proteinExistence type="predicted"/>
<evidence type="ECO:0000313" key="3">
    <source>
        <dbReference type="Proteomes" id="UP000316096"/>
    </source>
</evidence>
<evidence type="ECO:0000259" key="1">
    <source>
        <dbReference type="Pfam" id="PF12680"/>
    </source>
</evidence>
<dbReference type="EMBL" id="VFOZ01000002">
    <property type="protein sequence ID" value="TQL90598.1"/>
    <property type="molecule type" value="Genomic_DNA"/>
</dbReference>
<dbReference type="InterPro" id="IPR032710">
    <property type="entry name" value="NTF2-like_dom_sf"/>
</dbReference>
<gene>
    <name evidence="2" type="ORF">FB559_7907</name>
</gene>
<dbReference type="InterPro" id="IPR037401">
    <property type="entry name" value="SnoaL-like"/>
</dbReference>
<name>A0A543C0L1_9ACTN</name>
<reference evidence="2 3" key="1">
    <citation type="submission" date="2019-06" db="EMBL/GenBank/DDBJ databases">
        <title>Sequencing the genomes of 1000 actinobacteria strains.</title>
        <authorList>
            <person name="Klenk H.-P."/>
        </authorList>
    </citation>
    <scope>NUCLEOTIDE SEQUENCE [LARGE SCALE GENOMIC DNA]</scope>
    <source>
        <strain evidence="2 3">DSM 102200</strain>
    </source>
</reference>
<dbReference type="Gene3D" id="3.10.450.50">
    <property type="match status" value="1"/>
</dbReference>
<keyword evidence="3" id="KW-1185">Reference proteome</keyword>
<accession>A0A543C0L1</accession>
<protein>
    <submittedName>
        <fullName evidence="2">Ketosteroid isomerase-like protein</fullName>
    </submittedName>
</protein>
<dbReference type="Pfam" id="PF12680">
    <property type="entry name" value="SnoaL_2"/>
    <property type="match status" value="1"/>
</dbReference>
<evidence type="ECO:0000313" key="2">
    <source>
        <dbReference type="EMBL" id="TQL90598.1"/>
    </source>
</evidence>
<organism evidence="2 3">
    <name type="scientific">Actinoallomurus bryophytorum</name>
    <dbReference type="NCBI Taxonomy" id="1490222"/>
    <lineage>
        <taxon>Bacteria</taxon>
        <taxon>Bacillati</taxon>
        <taxon>Actinomycetota</taxon>
        <taxon>Actinomycetes</taxon>
        <taxon>Streptosporangiales</taxon>
        <taxon>Thermomonosporaceae</taxon>
        <taxon>Actinoallomurus</taxon>
    </lineage>
</organism>
<sequence length="136" mass="14526">MFERLSRGISEGRWHDLADLYAEDAVVDQPFVSAAPGHIEGRETIRAHFAGAAGMGLSLVAHNVVIHETADPEVVIAEFDYAVTGREGTATAANIQVLRIREGLIRATRDYHDHLAIARATGGVPALVTALTEATA</sequence>
<feature type="domain" description="SnoaL-like" evidence="1">
    <location>
        <begin position="3"/>
        <end position="106"/>
    </location>
</feature>
<comment type="caution">
    <text evidence="2">The sequence shown here is derived from an EMBL/GenBank/DDBJ whole genome shotgun (WGS) entry which is preliminary data.</text>
</comment>
<keyword evidence="2" id="KW-0413">Isomerase</keyword>
<dbReference type="GO" id="GO:0016853">
    <property type="term" value="F:isomerase activity"/>
    <property type="evidence" value="ECO:0007669"/>
    <property type="project" value="UniProtKB-KW"/>
</dbReference>
<dbReference type="SUPFAM" id="SSF54427">
    <property type="entry name" value="NTF2-like"/>
    <property type="match status" value="1"/>
</dbReference>